<dbReference type="PANTHER" id="PTHR43515:SF1">
    <property type="entry name" value="THREONINE SYNTHASE-LIKE 1"/>
    <property type="match status" value="1"/>
</dbReference>
<sequence>MNSEETKRLNDDFTSYYANDDETKDTIRNIYNKYEKVIDPHTAVAMNCYEKYQHDTKDSTHTIILSTASPYKFAKDVVEAILKKEVTSQEQALLELSSLNKESMPYNLEQLLHIDVQNPTILKQKEVKSNLINELEKKHE</sequence>
<dbReference type="AlphaFoldDB" id="A0A645CAR6"/>
<gene>
    <name evidence="1" type="ORF">SDC9_121011</name>
</gene>
<dbReference type="GO" id="GO:0005737">
    <property type="term" value="C:cytoplasm"/>
    <property type="evidence" value="ECO:0007669"/>
    <property type="project" value="TreeGrafter"/>
</dbReference>
<dbReference type="EMBL" id="VSSQ01025708">
    <property type="protein sequence ID" value="MPM74026.1"/>
    <property type="molecule type" value="Genomic_DNA"/>
</dbReference>
<comment type="caution">
    <text evidence="1">The sequence shown here is derived from an EMBL/GenBank/DDBJ whole genome shotgun (WGS) entry which is preliminary data.</text>
</comment>
<dbReference type="SUPFAM" id="SSF53686">
    <property type="entry name" value="Tryptophan synthase beta subunit-like PLP-dependent enzymes"/>
    <property type="match status" value="1"/>
</dbReference>
<dbReference type="PANTHER" id="PTHR43515">
    <property type="entry name" value="THREONINE SYNTHASE-LIKE 1"/>
    <property type="match status" value="1"/>
</dbReference>
<protein>
    <recommendedName>
        <fullName evidence="2">Threonine synthase</fullName>
    </recommendedName>
</protein>
<reference evidence="1" key="1">
    <citation type="submission" date="2019-08" db="EMBL/GenBank/DDBJ databases">
        <authorList>
            <person name="Kucharzyk K."/>
            <person name="Murdoch R.W."/>
            <person name="Higgins S."/>
            <person name="Loffler F."/>
        </authorList>
    </citation>
    <scope>NUCLEOTIDE SEQUENCE</scope>
</reference>
<dbReference type="Pfam" id="PF24857">
    <property type="entry name" value="THR4_C"/>
    <property type="match status" value="1"/>
</dbReference>
<evidence type="ECO:0008006" key="2">
    <source>
        <dbReference type="Google" id="ProtNLM"/>
    </source>
</evidence>
<proteinExistence type="predicted"/>
<evidence type="ECO:0000313" key="1">
    <source>
        <dbReference type="EMBL" id="MPM74026.1"/>
    </source>
</evidence>
<dbReference type="Gene3D" id="3.40.50.1100">
    <property type="match status" value="1"/>
</dbReference>
<dbReference type="InterPro" id="IPR036052">
    <property type="entry name" value="TrpB-like_PALP_sf"/>
</dbReference>
<organism evidence="1">
    <name type="scientific">bioreactor metagenome</name>
    <dbReference type="NCBI Taxonomy" id="1076179"/>
    <lineage>
        <taxon>unclassified sequences</taxon>
        <taxon>metagenomes</taxon>
        <taxon>ecological metagenomes</taxon>
    </lineage>
</organism>
<accession>A0A645CAR6</accession>
<name>A0A645CAR6_9ZZZZ</name>